<dbReference type="EMBL" id="BCMH01000012">
    <property type="protein sequence ID" value="GAX04090.1"/>
    <property type="molecule type" value="Genomic_DNA"/>
</dbReference>
<reference evidence="1 2" key="1">
    <citation type="submission" date="2015-11" db="EMBL/GenBank/DDBJ databases">
        <title>Draft genome sequences of new species of the genus Lactobacillus isolated from orchardgrass silage.</title>
        <authorList>
            <person name="Tohno M."/>
            <person name="Tanizawa Y."/>
            <person name="Arita M."/>
        </authorList>
    </citation>
    <scope>NUCLEOTIDE SEQUENCE [LARGE SCALE GENOMIC DNA]</scope>
    <source>
        <strain evidence="1 2">IWT140</strain>
    </source>
</reference>
<dbReference type="RefSeq" id="WP_089089049.1">
    <property type="nucleotide sequence ID" value="NZ_BCMH01000012.1"/>
</dbReference>
<keyword evidence="2" id="KW-1185">Reference proteome</keyword>
<protein>
    <submittedName>
        <fullName evidence="1">Uncharacterized protein</fullName>
    </submittedName>
</protein>
<evidence type="ECO:0000313" key="1">
    <source>
        <dbReference type="EMBL" id="GAX04090.1"/>
    </source>
</evidence>
<dbReference type="AlphaFoldDB" id="A0A1Z5IQT4"/>
<dbReference type="Proteomes" id="UP000198430">
    <property type="component" value="Unassembled WGS sequence"/>
</dbReference>
<sequence>MIIEDYRPTDYEKIQGQIADFVATTFDQISKTSEVIVDSSDPYWQAIRFCNIEQQFGLKDWYEKYLETRGVFPEKIPDKSFQIQNGEFVEIDPLTSHETSFGFIFMVME</sequence>
<proteinExistence type="predicted"/>
<organism evidence="1 2">
    <name type="scientific">Secundilactobacillus pentosiphilus</name>
    <dbReference type="NCBI Taxonomy" id="1714682"/>
    <lineage>
        <taxon>Bacteria</taxon>
        <taxon>Bacillati</taxon>
        <taxon>Bacillota</taxon>
        <taxon>Bacilli</taxon>
        <taxon>Lactobacillales</taxon>
        <taxon>Lactobacillaceae</taxon>
        <taxon>Secundilactobacillus</taxon>
    </lineage>
</organism>
<gene>
    <name evidence="1" type="ORF">IWT140_01727</name>
</gene>
<accession>A0A1Z5IQT4</accession>
<name>A0A1Z5IQT4_9LACO</name>
<evidence type="ECO:0000313" key="2">
    <source>
        <dbReference type="Proteomes" id="UP000198430"/>
    </source>
</evidence>
<comment type="caution">
    <text evidence="1">The sequence shown here is derived from an EMBL/GenBank/DDBJ whole genome shotgun (WGS) entry which is preliminary data.</text>
</comment>